<keyword evidence="3 7" id="KW-0813">Transport</keyword>
<reference evidence="12" key="3">
    <citation type="submission" date="2025-04" db="UniProtKB">
        <authorList>
            <consortium name="RefSeq"/>
        </authorList>
    </citation>
    <scope>IDENTIFICATION</scope>
    <source>
        <strain evidence="12">CBS 304.34</strain>
    </source>
</reference>
<evidence type="ECO:0000313" key="12">
    <source>
        <dbReference type="RefSeq" id="XP_033578703.1"/>
    </source>
</evidence>
<gene>
    <name evidence="10 12" type="ORF">BDZ99DRAFT_440662</name>
</gene>
<dbReference type="InterPro" id="IPR001248">
    <property type="entry name" value="Pur-cyt_permease"/>
</dbReference>
<dbReference type="Gene3D" id="1.10.4160.10">
    <property type="entry name" value="Hydantoin permease"/>
    <property type="match status" value="1"/>
</dbReference>
<feature type="region of interest" description="Disordered" evidence="8">
    <location>
        <begin position="1"/>
        <end position="26"/>
    </location>
</feature>
<feature type="transmembrane region" description="Helical" evidence="9">
    <location>
        <begin position="192"/>
        <end position="213"/>
    </location>
</feature>
<evidence type="ECO:0000256" key="2">
    <source>
        <dbReference type="ARBA" id="ARBA00008974"/>
    </source>
</evidence>
<feature type="transmembrane region" description="Helical" evidence="9">
    <location>
        <begin position="83"/>
        <end position="108"/>
    </location>
</feature>
<protein>
    <submittedName>
        <fullName evidence="10 12">Purine-cytosine permease FCY2</fullName>
    </submittedName>
</protein>
<feature type="transmembrane region" description="Helical" evidence="9">
    <location>
        <begin position="488"/>
        <end position="507"/>
    </location>
</feature>
<dbReference type="Proteomes" id="UP000504636">
    <property type="component" value="Unplaced"/>
</dbReference>
<evidence type="ECO:0000313" key="10">
    <source>
        <dbReference type="EMBL" id="KAF2811739.1"/>
    </source>
</evidence>
<comment type="similarity">
    <text evidence="2 7">Belongs to the purine-cytosine permease (2.A.39) family.</text>
</comment>
<feature type="transmembrane region" description="Helical" evidence="9">
    <location>
        <begin position="379"/>
        <end position="397"/>
    </location>
</feature>
<evidence type="ECO:0000256" key="3">
    <source>
        <dbReference type="ARBA" id="ARBA00022448"/>
    </source>
</evidence>
<organism evidence="10">
    <name type="scientific">Mytilinidion resinicola</name>
    <dbReference type="NCBI Taxonomy" id="574789"/>
    <lineage>
        <taxon>Eukaryota</taxon>
        <taxon>Fungi</taxon>
        <taxon>Dikarya</taxon>
        <taxon>Ascomycota</taxon>
        <taxon>Pezizomycotina</taxon>
        <taxon>Dothideomycetes</taxon>
        <taxon>Pleosporomycetidae</taxon>
        <taxon>Mytilinidiales</taxon>
        <taxon>Mytilinidiaceae</taxon>
        <taxon>Mytilinidion</taxon>
    </lineage>
</organism>
<feature type="transmembrane region" description="Helical" evidence="9">
    <location>
        <begin position="251"/>
        <end position="278"/>
    </location>
</feature>
<dbReference type="GO" id="GO:0005886">
    <property type="term" value="C:plasma membrane"/>
    <property type="evidence" value="ECO:0007669"/>
    <property type="project" value="TreeGrafter"/>
</dbReference>
<feature type="transmembrane region" description="Helical" evidence="9">
    <location>
        <begin position="444"/>
        <end position="468"/>
    </location>
</feature>
<feature type="transmembrane region" description="Helical" evidence="9">
    <location>
        <begin position="220"/>
        <end position="239"/>
    </location>
</feature>
<dbReference type="InterPro" id="IPR026030">
    <property type="entry name" value="Pur-cyt_permease_Fcy2/21/22"/>
</dbReference>
<evidence type="ECO:0000256" key="4">
    <source>
        <dbReference type="ARBA" id="ARBA00022692"/>
    </source>
</evidence>
<dbReference type="Pfam" id="PF02133">
    <property type="entry name" value="Transp_cyt_pur"/>
    <property type="match status" value="1"/>
</dbReference>
<dbReference type="PIRSF" id="PIRSF002744">
    <property type="entry name" value="Pur-cyt_permease"/>
    <property type="match status" value="1"/>
</dbReference>
<dbReference type="PANTHER" id="PTHR31806">
    <property type="entry name" value="PURINE-CYTOSINE PERMEASE FCY2-RELATED"/>
    <property type="match status" value="1"/>
</dbReference>
<dbReference type="GO" id="GO:0022857">
    <property type="term" value="F:transmembrane transporter activity"/>
    <property type="evidence" value="ECO:0007669"/>
    <property type="project" value="InterPro"/>
</dbReference>
<evidence type="ECO:0000256" key="8">
    <source>
        <dbReference type="SAM" id="MobiDB-lite"/>
    </source>
</evidence>
<dbReference type="RefSeq" id="XP_033578703.1">
    <property type="nucleotide sequence ID" value="XM_033717728.1"/>
</dbReference>
<dbReference type="EMBL" id="MU003698">
    <property type="protein sequence ID" value="KAF2811739.1"/>
    <property type="molecule type" value="Genomic_DNA"/>
</dbReference>
<keyword evidence="11" id="KW-1185">Reference proteome</keyword>
<keyword evidence="4 9" id="KW-0812">Transmembrane</keyword>
<sequence>MQRASTNTPPNEKAGSDIEKGHVVDTSTPISGDVEIIEAESPLMSKGIFAKLWKLLSATGVELRGVQPVPEDQRTDLQYNKIFTVWFTSLICPLPLVTGMLGTLAFGLSLRDCSLLIFFFSFLLCIPPAYIETISPRTGMRQMIQARYSFGMYPNILVVILNMCSLCGYQIICLVTAGQTLAAVSNDSISQVVGIVVVGICAMVPAFFGFNFIHQYERYAWIPALIAILVAVGCGGNKLKEQAPPVAPSGQTVMIFISFIAGYMLPYSSTVGDIAVYFSPKAPKWRIFMYCWMGICLPSVLLMCLGAAIGGAVPNVPSWADAYDRDSVGGVLEVMLHPAGGFGKFVAVLLALSVVAQISPGFYSVSLNFQIIWPQFVKVPRVLFVILITAIDLGVGIKAAESFFESLESFLGVISYWAAAFTGILLSEWFIFRKADPAAYDHKIWNVASELPSGLAALAALIIPFALVVPSMAQTWYTGPIAEKAGDLGFEFALVLGTMIYIPTRMLEIKIRGKL</sequence>
<dbReference type="OrthoDB" id="5428495at2759"/>
<keyword evidence="6 7" id="KW-0472">Membrane</keyword>
<feature type="transmembrane region" description="Helical" evidence="9">
    <location>
        <begin position="114"/>
        <end position="131"/>
    </location>
</feature>
<feature type="compositionally biased region" description="Polar residues" evidence="8">
    <location>
        <begin position="1"/>
        <end position="10"/>
    </location>
</feature>
<feature type="compositionally biased region" description="Basic and acidic residues" evidence="8">
    <location>
        <begin position="14"/>
        <end position="23"/>
    </location>
</feature>
<accession>A0A6A6YT91</accession>
<dbReference type="PANTHER" id="PTHR31806:SF5">
    <property type="entry name" value="PURINE-CYTOSINE PERMEASE FCY21"/>
    <property type="match status" value="1"/>
</dbReference>
<evidence type="ECO:0000256" key="9">
    <source>
        <dbReference type="SAM" id="Phobius"/>
    </source>
</evidence>
<name>A0A6A6YT91_9PEZI</name>
<evidence type="ECO:0000256" key="6">
    <source>
        <dbReference type="ARBA" id="ARBA00023136"/>
    </source>
</evidence>
<dbReference type="AlphaFoldDB" id="A0A6A6YT91"/>
<keyword evidence="5 9" id="KW-1133">Transmembrane helix</keyword>
<feature type="transmembrane region" description="Helical" evidence="9">
    <location>
        <begin position="345"/>
        <end position="367"/>
    </location>
</feature>
<evidence type="ECO:0000313" key="11">
    <source>
        <dbReference type="Proteomes" id="UP000504636"/>
    </source>
</evidence>
<reference evidence="12" key="2">
    <citation type="submission" date="2020-04" db="EMBL/GenBank/DDBJ databases">
        <authorList>
            <consortium name="NCBI Genome Project"/>
        </authorList>
    </citation>
    <scope>NUCLEOTIDE SEQUENCE</scope>
    <source>
        <strain evidence="12">CBS 304.34</strain>
    </source>
</reference>
<comment type="subcellular location">
    <subcellularLocation>
        <location evidence="1">Membrane</location>
        <topology evidence="1">Multi-pass membrane protein</topology>
    </subcellularLocation>
</comment>
<evidence type="ECO:0000256" key="5">
    <source>
        <dbReference type="ARBA" id="ARBA00022989"/>
    </source>
</evidence>
<feature type="transmembrane region" description="Helical" evidence="9">
    <location>
        <begin position="290"/>
        <end position="313"/>
    </location>
</feature>
<dbReference type="GeneID" id="54458621"/>
<feature type="transmembrane region" description="Helical" evidence="9">
    <location>
        <begin position="409"/>
        <end position="432"/>
    </location>
</feature>
<evidence type="ECO:0000256" key="1">
    <source>
        <dbReference type="ARBA" id="ARBA00004141"/>
    </source>
</evidence>
<reference evidence="10 12" key="1">
    <citation type="journal article" date="2020" name="Stud. Mycol.">
        <title>101 Dothideomycetes genomes: a test case for predicting lifestyles and emergence of pathogens.</title>
        <authorList>
            <person name="Haridas S."/>
            <person name="Albert R."/>
            <person name="Binder M."/>
            <person name="Bloem J."/>
            <person name="Labutti K."/>
            <person name="Salamov A."/>
            <person name="Andreopoulos B."/>
            <person name="Baker S."/>
            <person name="Barry K."/>
            <person name="Bills G."/>
            <person name="Bluhm B."/>
            <person name="Cannon C."/>
            <person name="Castanera R."/>
            <person name="Culley D."/>
            <person name="Daum C."/>
            <person name="Ezra D."/>
            <person name="Gonzalez J."/>
            <person name="Henrissat B."/>
            <person name="Kuo A."/>
            <person name="Liang C."/>
            <person name="Lipzen A."/>
            <person name="Lutzoni F."/>
            <person name="Magnuson J."/>
            <person name="Mondo S."/>
            <person name="Nolan M."/>
            <person name="Ohm R."/>
            <person name="Pangilinan J."/>
            <person name="Park H.-J."/>
            <person name="Ramirez L."/>
            <person name="Alfaro M."/>
            <person name="Sun H."/>
            <person name="Tritt A."/>
            <person name="Yoshinaga Y."/>
            <person name="Zwiers L.-H."/>
            <person name="Turgeon B."/>
            <person name="Goodwin S."/>
            <person name="Spatafora J."/>
            <person name="Crous P."/>
            <person name="Grigoriev I."/>
        </authorList>
    </citation>
    <scope>NUCLEOTIDE SEQUENCE</scope>
    <source>
        <strain evidence="10 12">CBS 304.34</strain>
    </source>
</reference>
<proteinExistence type="inferred from homology"/>
<feature type="transmembrane region" description="Helical" evidence="9">
    <location>
        <begin position="152"/>
        <end position="172"/>
    </location>
</feature>
<evidence type="ECO:0000256" key="7">
    <source>
        <dbReference type="PIRNR" id="PIRNR002744"/>
    </source>
</evidence>